<feature type="domain" description="Thiamine-binding protein" evidence="2">
    <location>
        <begin position="4"/>
        <end position="96"/>
    </location>
</feature>
<sequence>MAIVQVTIVPLGTGTPSVGEYVAAVQRTLEQAPEKVKWQLTPMSTIIEGDLDELLAVVRRLHEVPFASGALRVSTSITIDDRRDKIGSMQQKLDSVAEKLKPSP</sequence>
<dbReference type="Proteomes" id="UP000553776">
    <property type="component" value="Unassembled WGS sequence"/>
</dbReference>
<proteinExistence type="inferred from homology"/>
<dbReference type="GO" id="GO:0005829">
    <property type="term" value="C:cytosol"/>
    <property type="evidence" value="ECO:0007669"/>
    <property type="project" value="TreeGrafter"/>
</dbReference>
<evidence type="ECO:0000259" key="2">
    <source>
        <dbReference type="Pfam" id="PF01910"/>
    </source>
</evidence>
<evidence type="ECO:0000256" key="1">
    <source>
        <dbReference type="ARBA" id="ARBA00010272"/>
    </source>
</evidence>
<dbReference type="InterPro" id="IPR029756">
    <property type="entry name" value="MTH1187/YkoF-like"/>
</dbReference>
<name>A0A841UDB5_9BACL</name>
<gene>
    <name evidence="3" type="ORF">H7B90_31525</name>
</gene>
<evidence type="ECO:0000313" key="3">
    <source>
        <dbReference type="EMBL" id="MBB6695930.1"/>
    </source>
</evidence>
<accession>A0A841UDB5</accession>
<dbReference type="EMBL" id="JACJVR010000149">
    <property type="protein sequence ID" value="MBB6695930.1"/>
    <property type="molecule type" value="Genomic_DNA"/>
</dbReference>
<dbReference type="InterPro" id="IPR002767">
    <property type="entry name" value="Thiamine_BP"/>
</dbReference>
<keyword evidence="4" id="KW-1185">Reference proteome</keyword>
<dbReference type="Gene3D" id="3.30.70.930">
    <property type="match status" value="1"/>
</dbReference>
<dbReference type="RefSeq" id="WP_185139878.1">
    <property type="nucleotide sequence ID" value="NZ_BORM01000052.1"/>
</dbReference>
<reference evidence="3 4" key="1">
    <citation type="submission" date="2020-08" db="EMBL/GenBank/DDBJ databases">
        <title>Cohnella phylogeny.</title>
        <authorList>
            <person name="Dunlap C."/>
        </authorList>
    </citation>
    <scope>NUCLEOTIDE SEQUENCE [LARGE SCALE GENOMIC DNA]</scope>
    <source>
        <strain evidence="3 4">DSM 25239</strain>
    </source>
</reference>
<dbReference type="NCBIfam" id="TIGR00106">
    <property type="entry name" value="MTH1187 family thiamine-binding protein"/>
    <property type="match status" value="1"/>
</dbReference>
<comment type="similarity">
    <text evidence="1">Belongs to the UPF0045 family.</text>
</comment>
<dbReference type="PANTHER" id="PTHR33777:SF1">
    <property type="entry name" value="UPF0045 PROTEIN ECM15"/>
    <property type="match status" value="1"/>
</dbReference>
<dbReference type="AlphaFoldDB" id="A0A841UDB5"/>
<protein>
    <submittedName>
        <fullName evidence="3">MTH1187 family thiamine-binding protein</fullName>
    </submittedName>
</protein>
<organism evidence="3 4">
    <name type="scientific">Cohnella xylanilytica</name>
    <dbReference type="NCBI Taxonomy" id="557555"/>
    <lineage>
        <taxon>Bacteria</taxon>
        <taxon>Bacillati</taxon>
        <taxon>Bacillota</taxon>
        <taxon>Bacilli</taxon>
        <taxon>Bacillales</taxon>
        <taxon>Paenibacillaceae</taxon>
        <taxon>Cohnella</taxon>
    </lineage>
</organism>
<dbReference type="Pfam" id="PF01910">
    <property type="entry name" value="Thiamine_BP"/>
    <property type="match status" value="1"/>
</dbReference>
<evidence type="ECO:0000313" key="4">
    <source>
        <dbReference type="Proteomes" id="UP000553776"/>
    </source>
</evidence>
<dbReference type="SUPFAM" id="SSF89957">
    <property type="entry name" value="MTH1187/YkoF-like"/>
    <property type="match status" value="1"/>
</dbReference>
<dbReference type="InterPro" id="IPR051614">
    <property type="entry name" value="UPF0045_domain"/>
</dbReference>
<dbReference type="PANTHER" id="PTHR33777">
    <property type="entry name" value="UPF0045 PROTEIN ECM15"/>
    <property type="match status" value="1"/>
</dbReference>
<comment type="caution">
    <text evidence="3">The sequence shown here is derived from an EMBL/GenBank/DDBJ whole genome shotgun (WGS) entry which is preliminary data.</text>
</comment>